<name>A0A5B8M7C8_9MICO</name>
<dbReference type="AlphaFoldDB" id="A0A5B8M7C8"/>
<evidence type="ECO:0000256" key="1">
    <source>
        <dbReference type="SAM" id="Phobius"/>
    </source>
</evidence>
<sequence length="135" mass="15165">MTGALPDHEFHSMLEEHAAALARSEKRTLLRTRDGGMYSYRKDELGFRRSSNPYYVRTWWGVGVIAVIELAGVALGIYLFVSPGLHDEAAGWTPFWGALWLIAIGGLLLAVSVTLMVRELRARRRRRERGAPEPA</sequence>
<keyword evidence="1" id="KW-0472">Membrane</keyword>
<evidence type="ECO:0000313" key="2">
    <source>
        <dbReference type="EMBL" id="QDZ16101.1"/>
    </source>
</evidence>
<proteinExistence type="predicted"/>
<evidence type="ECO:0000313" key="3">
    <source>
        <dbReference type="Proteomes" id="UP000320216"/>
    </source>
</evidence>
<protein>
    <submittedName>
        <fullName evidence="2">Uncharacterized protein</fullName>
    </submittedName>
</protein>
<accession>A0A5B8M7C8</accession>
<keyword evidence="3" id="KW-1185">Reference proteome</keyword>
<dbReference type="OrthoDB" id="4954306at2"/>
<dbReference type="RefSeq" id="WP_146322105.1">
    <property type="nucleotide sequence ID" value="NZ_CP042305.1"/>
</dbReference>
<feature type="transmembrane region" description="Helical" evidence="1">
    <location>
        <begin position="93"/>
        <end position="117"/>
    </location>
</feature>
<dbReference type="KEGG" id="huw:FPZ11_16215"/>
<dbReference type="Proteomes" id="UP000320216">
    <property type="component" value="Chromosome"/>
</dbReference>
<keyword evidence="1" id="KW-1133">Transmembrane helix</keyword>
<dbReference type="EMBL" id="CP042305">
    <property type="protein sequence ID" value="QDZ16101.1"/>
    <property type="molecule type" value="Genomic_DNA"/>
</dbReference>
<reference evidence="2 3" key="1">
    <citation type="submission" date="2019-07" db="EMBL/GenBank/DDBJ databases">
        <title>Full genome sequence of Humibacter sp. WJ7-1.</title>
        <authorList>
            <person name="Im W.-T."/>
        </authorList>
    </citation>
    <scope>NUCLEOTIDE SEQUENCE [LARGE SCALE GENOMIC DNA]</scope>
    <source>
        <strain evidence="2 3">WJ7-1</strain>
    </source>
</reference>
<organism evidence="2 3">
    <name type="scientific">Humibacter ginsenosidimutans</name>
    <dbReference type="NCBI Taxonomy" id="2599293"/>
    <lineage>
        <taxon>Bacteria</taxon>
        <taxon>Bacillati</taxon>
        <taxon>Actinomycetota</taxon>
        <taxon>Actinomycetes</taxon>
        <taxon>Micrococcales</taxon>
        <taxon>Microbacteriaceae</taxon>
        <taxon>Humibacter</taxon>
    </lineage>
</organism>
<gene>
    <name evidence="2" type="ORF">FPZ11_16215</name>
</gene>
<keyword evidence="1" id="KW-0812">Transmembrane</keyword>
<feature type="transmembrane region" description="Helical" evidence="1">
    <location>
        <begin position="58"/>
        <end position="81"/>
    </location>
</feature>